<dbReference type="RefSeq" id="WP_112750037.1">
    <property type="nucleotide sequence ID" value="NZ_QMFY01000027.1"/>
</dbReference>
<dbReference type="NCBIfam" id="TIGR03519">
    <property type="entry name" value="T9SS_PorP_fam"/>
    <property type="match status" value="1"/>
</dbReference>
<evidence type="ECO:0000256" key="1">
    <source>
        <dbReference type="SAM" id="MobiDB-lite"/>
    </source>
</evidence>
<feature type="compositionally biased region" description="Basic residues" evidence="1">
    <location>
        <begin position="359"/>
        <end position="372"/>
    </location>
</feature>
<dbReference type="InterPro" id="IPR019861">
    <property type="entry name" value="PorP/SprF_Bacteroidetes"/>
</dbReference>
<dbReference type="Proteomes" id="UP000251889">
    <property type="component" value="Unassembled WGS sequence"/>
</dbReference>
<evidence type="ECO:0000256" key="2">
    <source>
        <dbReference type="SAM" id="SignalP"/>
    </source>
</evidence>
<accession>A0A364XTW0</accession>
<keyword evidence="4" id="KW-1185">Reference proteome</keyword>
<sequence length="372" mass="41228">MKKLLLLQGILILFCATLQAQDIPLFSQKLTNSFMYNPAIAGHTHGSVTASYRKNYSGVAGAPTNYFISLHTPLANHRFGLGANVFQEDVTFLRNTYASMAFAYHLKFNKFTSLSMGVAGEYNSIGTNGAPIGSIEDPEYVAITQGKINHYDYSFGIHYQNRFVKAGIAANRLSSTWLKEEASLSNYYSSFIQGLIPIRGGEDLLEPYVAYRKLSNVNNTVDAGLFYTYNNLITLGGSWRTGGVASGTLAVRPSKYILLGYSYETIMGNVGGFVGAANEITIRFDFNDESYKERFRADYKSAVSYRRKTVGSFGASRSGKSPKQLHKRQKKLAPYSPNNRYQNIKKLGVKSKGSSMKKPGSKGRKGPSKRRR</sequence>
<feature type="region of interest" description="Disordered" evidence="1">
    <location>
        <begin position="312"/>
        <end position="372"/>
    </location>
</feature>
<organism evidence="3 4">
    <name type="scientific">Pseudochryseolinea flava</name>
    <dbReference type="NCBI Taxonomy" id="2059302"/>
    <lineage>
        <taxon>Bacteria</taxon>
        <taxon>Pseudomonadati</taxon>
        <taxon>Bacteroidota</taxon>
        <taxon>Cytophagia</taxon>
        <taxon>Cytophagales</taxon>
        <taxon>Fulvivirgaceae</taxon>
        <taxon>Pseudochryseolinea</taxon>
    </lineage>
</organism>
<reference evidence="3 4" key="1">
    <citation type="submission" date="2018-06" db="EMBL/GenBank/DDBJ databases">
        <title>Chryseolinea flavus sp. nov., a member of the phylum Bacteroidetes isolated from soil.</title>
        <authorList>
            <person name="Li Y."/>
            <person name="Wang J."/>
        </authorList>
    </citation>
    <scope>NUCLEOTIDE SEQUENCE [LARGE SCALE GENOMIC DNA]</scope>
    <source>
        <strain evidence="3 4">SDU1-6</strain>
    </source>
</reference>
<proteinExistence type="predicted"/>
<evidence type="ECO:0000313" key="4">
    <source>
        <dbReference type="Proteomes" id="UP000251889"/>
    </source>
</evidence>
<feature type="chain" id="PRO_5016743561" description="Type IX secretion system membrane protein PorP/SprF" evidence="2">
    <location>
        <begin position="21"/>
        <end position="372"/>
    </location>
</feature>
<dbReference type="OrthoDB" id="976902at2"/>
<protein>
    <recommendedName>
        <fullName evidence="5">Type IX secretion system membrane protein PorP/SprF</fullName>
    </recommendedName>
</protein>
<gene>
    <name evidence="3" type="ORF">DQQ10_26810</name>
</gene>
<evidence type="ECO:0008006" key="5">
    <source>
        <dbReference type="Google" id="ProtNLM"/>
    </source>
</evidence>
<dbReference type="EMBL" id="QMFY01000027">
    <property type="protein sequence ID" value="RAV97786.1"/>
    <property type="molecule type" value="Genomic_DNA"/>
</dbReference>
<comment type="caution">
    <text evidence="3">The sequence shown here is derived from an EMBL/GenBank/DDBJ whole genome shotgun (WGS) entry which is preliminary data.</text>
</comment>
<evidence type="ECO:0000313" key="3">
    <source>
        <dbReference type="EMBL" id="RAV97786.1"/>
    </source>
</evidence>
<dbReference type="Pfam" id="PF11751">
    <property type="entry name" value="PorP_SprF"/>
    <property type="match status" value="1"/>
</dbReference>
<feature type="signal peptide" evidence="2">
    <location>
        <begin position="1"/>
        <end position="20"/>
    </location>
</feature>
<name>A0A364XTW0_9BACT</name>
<dbReference type="AlphaFoldDB" id="A0A364XTW0"/>
<keyword evidence="2" id="KW-0732">Signal</keyword>